<accession>A0A076EYG8</accession>
<evidence type="ECO:0000313" key="3">
    <source>
        <dbReference type="EMBL" id="AII08354.1"/>
    </source>
</evidence>
<dbReference type="Gene3D" id="3.10.450.50">
    <property type="match status" value="1"/>
</dbReference>
<dbReference type="PANTHER" id="PTHR41534">
    <property type="entry name" value="BLR3401 PROTEIN"/>
    <property type="match status" value="1"/>
</dbReference>
<dbReference type="SUPFAM" id="SSF54427">
    <property type="entry name" value="NTF2-like"/>
    <property type="match status" value="1"/>
</dbReference>
<keyword evidence="3" id="KW-0223">Dioxygenase</keyword>
<comment type="similarity">
    <text evidence="1">Belongs to the bacterial ring-hydroxylating dioxygenase beta subunit family.</text>
</comment>
<dbReference type="InterPro" id="IPR032710">
    <property type="entry name" value="NTF2-like_dom_sf"/>
</dbReference>
<keyword evidence="2" id="KW-0560">Oxidoreductase</keyword>
<gene>
    <name evidence="3" type="ORF">EP51_28575</name>
</gene>
<dbReference type="EMBL" id="CP008947">
    <property type="protein sequence ID" value="AII08354.1"/>
    <property type="molecule type" value="Genomic_DNA"/>
</dbReference>
<dbReference type="GO" id="GO:0019380">
    <property type="term" value="P:3-phenylpropionate catabolic process"/>
    <property type="evidence" value="ECO:0007669"/>
    <property type="project" value="TreeGrafter"/>
</dbReference>
<evidence type="ECO:0000256" key="2">
    <source>
        <dbReference type="ARBA" id="ARBA00023002"/>
    </source>
</evidence>
<dbReference type="AlphaFoldDB" id="A0A076EYG8"/>
<dbReference type="InterPro" id="IPR000391">
    <property type="entry name" value="Rng_hydr_dOase-bsu"/>
</dbReference>
<name>A0A076EYG8_RHOOP</name>
<proteinExistence type="inferred from homology"/>
<dbReference type="PANTHER" id="PTHR41534:SF2">
    <property type="entry name" value="3-PHENYLPROPIONATE_CINNAMIC ACID DIOXYGENASE SUBUNIT BETA"/>
    <property type="match status" value="1"/>
</dbReference>
<dbReference type="GO" id="GO:0051213">
    <property type="term" value="F:dioxygenase activity"/>
    <property type="evidence" value="ECO:0007669"/>
    <property type="project" value="UniProtKB-KW"/>
</dbReference>
<organism evidence="3 4">
    <name type="scientific">Rhodococcus opacus</name>
    <name type="common">Nocardia opaca</name>
    <dbReference type="NCBI Taxonomy" id="37919"/>
    <lineage>
        <taxon>Bacteria</taxon>
        <taxon>Bacillati</taxon>
        <taxon>Actinomycetota</taxon>
        <taxon>Actinomycetes</taxon>
        <taxon>Mycobacteriales</taxon>
        <taxon>Nocardiaceae</taxon>
        <taxon>Rhodococcus</taxon>
    </lineage>
</organism>
<sequence length="167" mass="18867">MSTDLMTAQLADTRVLQAIELIWHEAALLDAKDYQAWDALWTDAGRYVIPIDPDTDDFDGSLNMVNDDTRMRRMRIERLTSGYSMSALAAARTVRTVSRFTVEERTEESITVRSAQILVGFKRDDQQTLAADVTHRIRYTKSGPRLDLKVIRLVNSQAAVNASGYLL</sequence>
<dbReference type="RefSeq" id="WP_128641154.1">
    <property type="nucleotide sequence ID" value="NZ_CP008947.1"/>
</dbReference>
<dbReference type="Proteomes" id="UP000028488">
    <property type="component" value="Chromosome"/>
</dbReference>
<protein>
    <submittedName>
        <fullName evidence="3">Aromatic-ring-hydroxylating dioxygenase</fullName>
    </submittedName>
</protein>
<evidence type="ECO:0000313" key="4">
    <source>
        <dbReference type="Proteomes" id="UP000028488"/>
    </source>
</evidence>
<reference evidence="3 4" key="1">
    <citation type="submission" date="2014-07" db="EMBL/GenBank/DDBJ databases">
        <title>Genome Sequence of Rhodococcus opacus Strain R7, a Biodegrader of Mono- and Polycyclic Aromatic Hydrocarbons.</title>
        <authorList>
            <person name="Di Gennaro P."/>
            <person name="Zampolli J."/>
            <person name="Presti I."/>
            <person name="Cappelletti M."/>
            <person name="D'Ursi P."/>
            <person name="Orro A."/>
            <person name="Mezzelani A."/>
            <person name="Milanesi L."/>
        </authorList>
    </citation>
    <scope>NUCLEOTIDE SEQUENCE [LARGE SCALE GENOMIC DNA]</scope>
    <source>
        <strain evidence="3 4">R7</strain>
    </source>
</reference>
<dbReference type="Pfam" id="PF00866">
    <property type="entry name" value="Ring_hydroxyl_B"/>
    <property type="match status" value="1"/>
</dbReference>
<evidence type="ECO:0000256" key="1">
    <source>
        <dbReference type="ARBA" id="ARBA00009570"/>
    </source>
</evidence>
<dbReference type="eggNOG" id="COG5517">
    <property type="taxonomic scope" value="Bacteria"/>
</dbReference>